<keyword evidence="1" id="KW-0812">Transmembrane</keyword>
<keyword evidence="1" id="KW-1133">Transmembrane helix</keyword>
<sequence length="57" mass="6708">MRNHKPIQKQDFADTKHDYVRNNSRFIQENLKIIICISHGLALLSLAQTLNFFSSYQ</sequence>
<keyword evidence="1" id="KW-0472">Membrane</keyword>
<comment type="caution">
    <text evidence="2">The sequence shown here is derived from an EMBL/GenBank/DDBJ whole genome shotgun (WGS) entry which is preliminary data.</text>
</comment>
<gene>
    <name evidence="2" type="ORF">GMARGA_LOCUS2114</name>
</gene>
<evidence type="ECO:0000313" key="2">
    <source>
        <dbReference type="EMBL" id="CAG8499190.1"/>
    </source>
</evidence>
<reference evidence="2 3" key="1">
    <citation type="submission" date="2021-06" db="EMBL/GenBank/DDBJ databases">
        <authorList>
            <person name="Kallberg Y."/>
            <person name="Tangrot J."/>
            <person name="Rosling A."/>
        </authorList>
    </citation>
    <scope>NUCLEOTIDE SEQUENCE [LARGE SCALE GENOMIC DNA]</scope>
    <source>
        <strain evidence="2 3">120-4 pot B 10/14</strain>
    </source>
</reference>
<feature type="transmembrane region" description="Helical" evidence="1">
    <location>
        <begin position="31"/>
        <end position="53"/>
    </location>
</feature>
<protein>
    <submittedName>
        <fullName evidence="2">44485_t:CDS:1</fullName>
    </submittedName>
</protein>
<keyword evidence="3" id="KW-1185">Reference proteome</keyword>
<proteinExistence type="predicted"/>
<name>A0ABM8W199_GIGMA</name>
<dbReference type="EMBL" id="CAJVQB010000633">
    <property type="protein sequence ID" value="CAG8499190.1"/>
    <property type="molecule type" value="Genomic_DNA"/>
</dbReference>
<evidence type="ECO:0000256" key="1">
    <source>
        <dbReference type="SAM" id="Phobius"/>
    </source>
</evidence>
<evidence type="ECO:0000313" key="3">
    <source>
        <dbReference type="Proteomes" id="UP000789901"/>
    </source>
</evidence>
<organism evidence="2 3">
    <name type="scientific">Gigaspora margarita</name>
    <dbReference type="NCBI Taxonomy" id="4874"/>
    <lineage>
        <taxon>Eukaryota</taxon>
        <taxon>Fungi</taxon>
        <taxon>Fungi incertae sedis</taxon>
        <taxon>Mucoromycota</taxon>
        <taxon>Glomeromycotina</taxon>
        <taxon>Glomeromycetes</taxon>
        <taxon>Diversisporales</taxon>
        <taxon>Gigasporaceae</taxon>
        <taxon>Gigaspora</taxon>
    </lineage>
</organism>
<accession>A0ABM8W199</accession>
<dbReference type="Proteomes" id="UP000789901">
    <property type="component" value="Unassembled WGS sequence"/>
</dbReference>